<organism evidence="3 4">
    <name type="scientific">Candidatus Fervidibacter japonicus</name>
    <dbReference type="NCBI Taxonomy" id="2035412"/>
    <lineage>
        <taxon>Bacteria</taxon>
        <taxon>Candidatus Fervidibacterota</taxon>
        <taxon>Candidatus Fervidibacter</taxon>
    </lineage>
</organism>
<dbReference type="InterPro" id="IPR006675">
    <property type="entry name" value="HDIG_dom"/>
</dbReference>
<feature type="domain" description="HD-GYP" evidence="2">
    <location>
        <begin position="200"/>
        <end position="395"/>
    </location>
</feature>
<proteinExistence type="predicted"/>
<evidence type="ECO:0000256" key="1">
    <source>
        <dbReference type="SAM" id="Coils"/>
    </source>
</evidence>
<comment type="caution">
    <text evidence="3">The sequence shown here is derived from an EMBL/GenBank/DDBJ whole genome shotgun (WGS) entry which is preliminary data.</text>
</comment>
<dbReference type="CDD" id="cd00077">
    <property type="entry name" value="HDc"/>
    <property type="match status" value="1"/>
</dbReference>
<protein>
    <submittedName>
        <fullName evidence="3">3'3'-cGAMP-specific phosphodiesterase 3</fullName>
        <ecNumber evidence="3">3.1.4.-</ecNumber>
    </submittedName>
</protein>
<accession>A0A2H5XE79</accession>
<dbReference type="PANTHER" id="PTHR43155:SF2">
    <property type="entry name" value="CYCLIC DI-GMP PHOSPHODIESTERASE PA4108"/>
    <property type="match status" value="1"/>
</dbReference>
<dbReference type="InterPro" id="IPR003018">
    <property type="entry name" value="GAF"/>
</dbReference>
<dbReference type="AlphaFoldDB" id="A0A2H5XE79"/>
<evidence type="ECO:0000259" key="2">
    <source>
        <dbReference type="PROSITE" id="PS51832"/>
    </source>
</evidence>
<dbReference type="SUPFAM" id="SSF55781">
    <property type="entry name" value="GAF domain-like"/>
    <property type="match status" value="1"/>
</dbReference>
<dbReference type="SMART" id="SM00471">
    <property type="entry name" value="HDc"/>
    <property type="match status" value="1"/>
</dbReference>
<dbReference type="EC" id="3.1.4.-" evidence="3"/>
<dbReference type="SMART" id="SM00065">
    <property type="entry name" value="GAF"/>
    <property type="match status" value="1"/>
</dbReference>
<dbReference type="Pfam" id="PF13185">
    <property type="entry name" value="GAF_2"/>
    <property type="match status" value="1"/>
</dbReference>
<evidence type="ECO:0000313" key="4">
    <source>
        <dbReference type="Proteomes" id="UP000236173"/>
    </source>
</evidence>
<dbReference type="InterPro" id="IPR037522">
    <property type="entry name" value="HD_GYP_dom"/>
</dbReference>
<evidence type="ECO:0000313" key="3">
    <source>
        <dbReference type="EMBL" id="GBC99447.1"/>
    </source>
</evidence>
<dbReference type="GO" id="GO:0016787">
    <property type="term" value="F:hydrolase activity"/>
    <property type="evidence" value="ECO:0007669"/>
    <property type="project" value="UniProtKB-KW"/>
</dbReference>
<gene>
    <name evidence="3" type="ORF">HRbin17_01971</name>
</gene>
<keyword evidence="3" id="KW-0378">Hydrolase</keyword>
<dbReference type="NCBIfam" id="TIGR00277">
    <property type="entry name" value="HDIG"/>
    <property type="match status" value="1"/>
</dbReference>
<sequence>MDDRTAQERIAQLERRVAELEAELAQVRVESQQKLCHLQMVLDLMVQVNASLDLHRVLTAIMHAAERLTDAETSSLLLYDPETDELFFEVATGEKGEAVKQMRLKRGQGIAGHVLETGQPMLVADVTSDARHAKIVDETTGFVTRNLIAVPLRIGDEIKGVLEVLNCQSSTFTEADVNELMAISSLCAVAIDKAQTHQALQELFWDLVRAIVAMLDARNPYTRGHSERVTEFAVAIAREMGLSDEDCERIRLAGLLHDIGKVGIPDAVLLKEGLLTDVEFAVMKQHPEIGYRILAPIKRMRPYLGGVRYHHERLSGKGYPLGLKGDEIPLDARILAVADVFDALTSDRPYRAALEPSAAIEIIRRDVPNEFDSDVFAAFLRAWEKSTIVEQKRRPPLPSPFAVVGEAAI</sequence>
<name>A0A2H5XE79_9BACT</name>
<dbReference type="EMBL" id="BEHT01000027">
    <property type="protein sequence ID" value="GBC99447.1"/>
    <property type="molecule type" value="Genomic_DNA"/>
</dbReference>
<reference evidence="4" key="1">
    <citation type="submission" date="2017-09" db="EMBL/GenBank/DDBJ databases">
        <title>Metaegenomics of thermophilic ammonia-oxidizing enrichment culture.</title>
        <authorList>
            <person name="Kato S."/>
            <person name="Suzuki K."/>
        </authorList>
    </citation>
    <scope>NUCLEOTIDE SEQUENCE [LARGE SCALE GENOMIC DNA]</scope>
</reference>
<dbReference type="InterPro" id="IPR029016">
    <property type="entry name" value="GAF-like_dom_sf"/>
</dbReference>
<dbReference type="PROSITE" id="PS51832">
    <property type="entry name" value="HD_GYP"/>
    <property type="match status" value="1"/>
</dbReference>
<feature type="coiled-coil region" evidence="1">
    <location>
        <begin position="3"/>
        <end position="30"/>
    </location>
</feature>
<dbReference type="Gene3D" id="3.30.450.40">
    <property type="match status" value="1"/>
</dbReference>
<dbReference type="InterPro" id="IPR003607">
    <property type="entry name" value="HD/PDEase_dom"/>
</dbReference>
<dbReference type="SUPFAM" id="SSF109604">
    <property type="entry name" value="HD-domain/PDEase-like"/>
    <property type="match status" value="1"/>
</dbReference>
<dbReference type="Pfam" id="PF13487">
    <property type="entry name" value="HD_5"/>
    <property type="match status" value="1"/>
</dbReference>
<dbReference type="Proteomes" id="UP000236173">
    <property type="component" value="Unassembled WGS sequence"/>
</dbReference>
<dbReference type="PANTHER" id="PTHR43155">
    <property type="entry name" value="CYCLIC DI-GMP PHOSPHODIESTERASE PA4108-RELATED"/>
    <property type="match status" value="1"/>
</dbReference>
<dbReference type="Gene3D" id="1.10.3210.10">
    <property type="entry name" value="Hypothetical protein af1432"/>
    <property type="match status" value="1"/>
</dbReference>
<keyword evidence="1" id="KW-0175">Coiled coil</keyword>